<dbReference type="Gene3D" id="1.10.30.10">
    <property type="entry name" value="High mobility group box domain"/>
    <property type="match status" value="1"/>
</dbReference>
<feature type="compositionally biased region" description="Acidic residues" evidence="4">
    <location>
        <begin position="332"/>
        <end position="347"/>
    </location>
</feature>
<dbReference type="PROSITE" id="PS50118">
    <property type="entry name" value="HMG_BOX_2"/>
    <property type="match status" value="1"/>
</dbReference>
<dbReference type="PANTHER" id="PTHR45789:SF2">
    <property type="entry name" value="FI18025P1"/>
    <property type="match status" value="1"/>
</dbReference>
<evidence type="ECO:0000259" key="5">
    <source>
        <dbReference type="PROSITE" id="PS50118"/>
    </source>
</evidence>
<sequence length="549" mass="59940">MDGHLEPRSPAPSPGELGLHHLIGHDAPSASFSGLGGTTTGKLAGAGAGPQSQNHQGNPTTHYSMADMGSNNTPVYSLRSQGVHPLDTMPRVDGLVAGTDGGKTHHGNGLSFDPTVVPYGPPPGGHGYPDPRLYGTPDPIQNPRPYGTPDESPRVARTRSSTRLSSTRPANTRPRASESKLTRTKSGRIQKSAPAPKKKKTQKKPNPNRPMTVAKPLSEASRENPDIEVHDIASYVQRPREVRLKEVKKGNIKRPMNSFMLYRKTYQLVAKKVSDQNNHQVISVVCGDAWAMEPAAVREQFDQWAAIERANHGKAYPNYKFKPKTKKKDVQPEEEFEDEDGDLDAEEDPQHAQTAPPMSVYASYQAYGSGNAGLSPPPPYQAYPNQGRHMSPPYDNPGITGGQYYQQSVYSAPGGGPEVEDVIIRRVPSPAAYEQQPGGPMLQEYHGLPSQYPPITQHLGQEQAVDPSLVSRTDVAQYHTFYDGFGLEMDTQWQAPPRQDSPPELQDSMAPIDAVLSQDPQIGYLRGDGDGWQVEELGGQNSQFDTWPA</sequence>
<keyword evidence="7" id="KW-1185">Reference proteome</keyword>
<dbReference type="GO" id="GO:0000981">
    <property type="term" value="F:DNA-binding transcription factor activity, RNA polymerase II-specific"/>
    <property type="evidence" value="ECO:0007669"/>
    <property type="project" value="TreeGrafter"/>
</dbReference>
<dbReference type="Proteomes" id="UP001187682">
    <property type="component" value="Unassembled WGS sequence"/>
</dbReference>
<feature type="region of interest" description="Disordered" evidence="4">
    <location>
        <begin position="526"/>
        <end position="549"/>
    </location>
</feature>
<accession>A0AAE8MQC7</accession>
<dbReference type="GO" id="GO:0000978">
    <property type="term" value="F:RNA polymerase II cis-regulatory region sequence-specific DNA binding"/>
    <property type="evidence" value="ECO:0007669"/>
    <property type="project" value="TreeGrafter"/>
</dbReference>
<evidence type="ECO:0000256" key="3">
    <source>
        <dbReference type="PROSITE-ProRule" id="PRU00267"/>
    </source>
</evidence>
<evidence type="ECO:0000256" key="1">
    <source>
        <dbReference type="ARBA" id="ARBA00023125"/>
    </source>
</evidence>
<dbReference type="CDD" id="cd01389">
    <property type="entry name" value="HMG-box_ROX1-like"/>
    <property type="match status" value="1"/>
</dbReference>
<evidence type="ECO:0000313" key="7">
    <source>
        <dbReference type="Proteomes" id="UP001187682"/>
    </source>
</evidence>
<feature type="compositionally biased region" description="Low complexity" evidence="4">
    <location>
        <begin position="158"/>
        <end position="168"/>
    </location>
</feature>
<dbReference type="AlphaFoldDB" id="A0AAE8MQC7"/>
<dbReference type="InterPro" id="IPR009071">
    <property type="entry name" value="HMG_box_dom"/>
</dbReference>
<feature type="domain" description="HMG box" evidence="5">
    <location>
        <begin position="252"/>
        <end position="320"/>
    </location>
</feature>
<evidence type="ECO:0000313" key="6">
    <source>
        <dbReference type="EMBL" id="SPN97822.1"/>
    </source>
</evidence>
<dbReference type="EMBL" id="ONZQ02000001">
    <property type="protein sequence ID" value="SPN97822.1"/>
    <property type="molecule type" value="Genomic_DNA"/>
</dbReference>
<name>A0AAE8MQC7_9PEZI</name>
<feature type="region of interest" description="Disordered" evidence="4">
    <location>
        <begin position="93"/>
        <end position="225"/>
    </location>
</feature>
<dbReference type="GO" id="GO:0005634">
    <property type="term" value="C:nucleus"/>
    <property type="evidence" value="ECO:0007669"/>
    <property type="project" value="UniProtKB-UniRule"/>
</dbReference>
<keyword evidence="1 3" id="KW-0238">DNA-binding</keyword>
<feature type="region of interest" description="Disordered" evidence="4">
    <location>
        <begin position="1"/>
        <end position="75"/>
    </location>
</feature>
<keyword evidence="2 3" id="KW-0539">Nucleus</keyword>
<proteinExistence type="predicted"/>
<feature type="compositionally biased region" description="Polar residues" evidence="4">
    <location>
        <begin position="50"/>
        <end position="75"/>
    </location>
</feature>
<dbReference type="Pfam" id="PF00505">
    <property type="entry name" value="HMG_box"/>
    <property type="match status" value="1"/>
</dbReference>
<protein>
    <recommendedName>
        <fullName evidence="5">HMG box domain-containing protein</fullName>
    </recommendedName>
</protein>
<dbReference type="SMART" id="SM00398">
    <property type="entry name" value="HMG"/>
    <property type="match status" value="1"/>
</dbReference>
<dbReference type="SUPFAM" id="SSF47095">
    <property type="entry name" value="HMG-box"/>
    <property type="match status" value="1"/>
</dbReference>
<feature type="compositionally biased region" description="Gly residues" evidence="4">
    <location>
        <begin position="34"/>
        <end position="48"/>
    </location>
</feature>
<evidence type="ECO:0000256" key="4">
    <source>
        <dbReference type="SAM" id="MobiDB-lite"/>
    </source>
</evidence>
<feature type="compositionally biased region" description="Polar residues" evidence="4">
    <location>
        <begin position="539"/>
        <end position="549"/>
    </location>
</feature>
<evidence type="ECO:0000256" key="2">
    <source>
        <dbReference type="ARBA" id="ARBA00023242"/>
    </source>
</evidence>
<dbReference type="InterPro" id="IPR051356">
    <property type="entry name" value="SOX/SOX-like_TF"/>
</dbReference>
<reference evidence="6" key="1">
    <citation type="submission" date="2018-03" db="EMBL/GenBank/DDBJ databases">
        <authorList>
            <person name="Guldener U."/>
        </authorList>
    </citation>
    <scope>NUCLEOTIDE SEQUENCE</scope>
</reference>
<gene>
    <name evidence="6" type="ORF">DNG_01334</name>
</gene>
<feature type="region of interest" description="Disordered" evidence="4">
    <location>
        <begin position="320"/>
        <end position="356"/>
    </location>
</feature>
<dbReference type="PANTHER" id="PTHR45789">
    <property type="entry name" value="FI18025P1"/>
    <property type="match status" value="1"/>
</dbReference>
<organism evidence="6 7">
    <name type="scientific">Cephalotrichum gorgonifer</name>
    <dbReference type="NCBI Taxonomy" id="2041049"/>
    <lineage>
        <taxon>Eukaryota</taxon>
        <taxon>Fungi</taxon>
        <taxon>Dikarya</taxon>
        <taxon>Ascomycota</taxon>
        <taxon>Pezizomycotina</taxon>
        <taxon>Sordariomycetes</taxon>
        <taxon>Hypocreomycetidae</taxon>
        <taxon>Microascales</taxon>
        <taxon>Microascaceae</taxon>
        <taxon>Cephalotrichum</taxon>
    </lineage>
</organism>
<feature type="DNA-binding region" description="HMG box" evidence="3">
    <location>
        <begin position="252"/>
        <end position="320"/>
    </location>
</feature>
<dbReference type="InterPro" id="IPR036910">
    <property type="entry name" value="HMG_box_dom_sf"/>
</dbReference>
<comment type="caution">
    <text evidence="6">The sequence shown here is derived from an EMBL/GenBank/DDBJ whole genome shotgun (WGS) entry which is preliminary data.</text>
</comment>